<reference evidence="3" key="1">
    <citation type="submission" date="2016-10" db="EMBL/GenBank/DDBJ databases">
        <authorList>
            <person name="Varghese N."/>
            <person name="Submissions S."/>
        </authorList>
    </citation>
    <scope>NUCLEOTIDE SEQUENCE [LARGE SCALE GENOMIC DNA]</scope>
    <source>
        <strain evidence="3">DSM 11526</strain>
    </source>
</reference>
<name>A0A1H4H7R2_9GAMM</name>
<feature type="signal peptide" evidence="1">
    <location>
        <begin position="1"/>
        <end position="20"/>
    </location>
</feature>
<dbReference type="AlphaFoldDB" id="A0A1H4H7R2"/>
<sequence length="111" mass="12845">MKLIKVLMVLAILTTSSWVAASSDIRLKHGKVLIRKGDQISELHEHIRPSRSYSGKVCMKPSNPECDNRNYTHGRIYEYDMKDRGITYIVQTNGNLITHIKWRKLSFTNAR</sequence>
<evidence type="ECO:0000313" key="2">
    <source>
        <dbReference type="EMBL" id="SEB17824.1"/>
    </source>
</evidence>
<keyword evidence="3" id="KW-1185">Reference proteome</keyword>
<dbReference type="RefSeq" id="WP_139253977.1">
    <property type="nucleotide sequence ID" value="NZ_FNRJ01000031.1"/>
</dbReference>
<evidence type="ECO:0008006" key="4">
    <source>
        <dbReference type="Google" id="ProtNLM"/>
    </source>
</evidence>
<dbReference type="Proteomes" id="UP000242469">
    <property type="component" value="Unassembled WGS sequence"/>
</dbReference>
<evidence type="ECO:0000256" key="1">
    <source>
        <dbReference type="SAM" id="SignalP"/>
    </source>
</evidence>
<keyword evidence="1" id="KW-0732">Signal</keyword>
<dbReference type="EMBL" id="FNRJ01000031">
    <property type="protein sequence ID" value="SEB17824.1"/>
    <property type="molecule type" value="Genomic_DNA"/>
</dbReference>
<proteinExistence type="predicted"/>
<gene>
    <name evidence="2" type="ORF">SAMN02745729_13114</name>
</gene>
<protein>
    <recommendedName>
        <fullName evidence="4">DUF2845 domain-containing protein</fullName>
    </recommendedName>
</protein>
<evidence type="ECO:0000313" key="3">
    <source>
        <dbReference type="Proteomes" id="UP000242469"/>
    </source>
</evidence>
<feature type="chain" id="PRO_5017200796" description="DUF2845 domain-containing protein" evidence="1">
    <location>
        <begin position="21"/>
        <end position="111"/>
    </location>
</feature>
<organism evidence="2 3">
    <name type="scientific">Marinobacterium iners DSM 11526</name>
    <dbReference type="NCBI Taxonomy" id="1122198"/>
    <lineage>
        <taxon>Bacteria</taxon>
        <taxon>Pseudomonadati</taxon>
        <taxon>Pseudomonadota</taxon>
        <taxon>Gammaproteobacteria</taxon>
        <taxon>Oceanospirillales</taxon>
        <taxon>Oceanospirillaceae</taxon>
        <taxon>Marinobacterium</taxon>
    </lineage>
</organism>
<dbReference type="STRING" id="1122198.SAMN02745729_13114"/>
<accession>A0A1H4H7R2</accession>